<keyword evidence="5" id="KW-1185">Reference proteome</keyword>
<feature type="coiled-coil region" evidence="1">
    <location>
        <begin position="525"/>
        <end position="559"/>
    </location>
</feature>
<feature type="transmembrane region" description="Helical" evidence="2">
    <location>
        <begin position="460"/>
        <end position="482"/>
    </location>
</feature>
<keyword evidence="2" id="KW-1133">Transmembrane helix</keyword>
<gene>
    <name evidence="4" type="ORF">JRV97_11435</name>
</gene>
<sequence length="562" mass="65061">MNIIDEKVIEKKNELLNIMEDLNFILKTIKKDIVLKEIKDRINEPYTFMIVGEVNSGKSSFVNALLKSKDLAKVSPQTCTDKINVIEFSEQSYEKELLDKYIKYIGRPYEILKNIRIVDTPGTNSMIAEHEEITESFIPNADLIIFIFPANNIEAGSAWKFFEKIVKKYQKNIIIVLTMKDIAKEEQIKINYENAKIRAKDKGKETPIFITSSDMEFENNKDSGFEEIRKFILDTVTGSKKEFGKLESSANQIKAFLLEIKEDLYKKKKNLIEQKDIIDIINKNIEISKKNSLNEVELWIKIILENYRNISKKVKIKLEEEITLWKLLKRSFSKKENLRVLEDEIKNLFINELLNSTKEISSERSVKFIDNIKSMLIKNLEELKKIEKSVDLKNIYYEFGEQRKKLIENTINKIDEYIKNEKFMDLIKEEKLKSINSTVFSGTGLSVLGIILMASTQISIFDITGGIITGLGVATGTLFAAFKKNKIVKKIEKKFDEGEELIKNNLESNLYGVVELIYNDIATLFSEFEANIITENEKLEELDKALNRYLKKLNEYIKTLGG</sequence>
<dbReference type="CDD" id="cd09912">
    <property type="entry name" value="DLP_2"/>
    <property type="match status" value="1"/>
</dbReference>
<dbReference type="PANTHER" id="PTHR43681:SF1">
    <property type="entry name" value="SARCALUMENIN"/>
    <property type="match status" value="1"/>
</dbReference>
<feature type="domain" description="G" evidence="3">
    <location>
        <begin position="48"/>
        <end position="178"/>
    </location>
</feature>
<dbReference type="PANTHER" id="PTHR43681">
    <property type="entry name" value="TRANSMEMBRANE GTPASE FZO"/>
    <property type="match status" value="1"/>
</dbReference>
<evidence type="ECO:0000256" key="2">
    <source>
        <dbReference type="SAM" id="Phobius"/>
    </source>
</evidence>
<dbReference type="InterPro" id="IPR006073">
    <property type="entry name" value="GTP-bd"/>
</dbReference>
<organism evidence="4 5">
    <name type="scientific">Marinitoga aeolica</name>
    <dbReference type="NCBI Taxonomy" id="2809031"/>
    <lineage>
        <taxon>Bacteria</taxon>
        <taxon>Thermotogati</taxon>
        <taxon>Thermotogota</taxon>
        <taxon>Thermotogae</taxon>
        <taxon>Petrotogales</taxon>
        <taxon>Petrotogaceae</taxon>
        <taxon>Marinitoga</taxon>
    </lineage>
</organism>
<dbReference type="EMBL" id="CP069362">
    <property type="protein sequence ID" value="WGS64950.1"/>
    <property type="molecule type" value="Genomic_DNA"/>
</dbReference>
<keyword evidence="1" id="KW-0175">Coiled coil</keyword>
<dbReference type="SUPFAM" id="SSF52540">
    <property type="entry name" value="P-loop containing nucleoside triphosphate hydrolases"/>
    <property type="match status" value="1"/>
</dbReference>
<accession>A0ABY8PQP2</accession>
<dbReference type="Proteomes" id="UP001232493">
    <property type="component" value="Chromosome"/>
</dbReference>
<dbReference type="PROSITE" id="PS51419">
    <property type="entry name" value="RAB"/>
    <property type="match status" value="1"/>
</dbReference>
<dbReference type="RefSeq" id="WP_280999005.1">
    <property type="nucleotide sequence ID" value="NZ_CP069362.1"/>
</dbReference>
<evidence type="ECO:0000256" key="1">
    <source>
        <dbReference type="SAM" id="Coils"/>
    </source>
</evidence>
<evidence type="ECO:0000313" key="5">
    <source>
        <dbReference type="Proteomes" id="UP001232493"/>
    </source>
</evidence>
<name>A0ABY8PQP2_9BACT</name>
<reference evidence="4 5" key="1">
    <citation type="submission" date="2021-02" db="EMBL/GenBank/DDBJ databases">
        <title>Characterization of Marinitoga sp. nov. str. BP5-C20A.</title>
        <authorList>
            <person name="Erauso G."/>
            <person name="Postec A."/>
        </authorList>
    </citation>
    <scope>NUCLEOTIDE SEQUENCE [LARGE SCALE GENOMIC DNA]</scope>
    <source>
        <strain evidence="4 5">BP5-C20A</strain>
    </source>
</reference>
<dbReference type="InterPro" id="IPR051943">
    <property type="entry name" value="TRAFAC_Dynamin-like_GTPase"/>
</dbReference>
<dbReference type="Gene3D" id="3.40.50.300">
    <property type="entry name" value="P-loop containing nucleotide triphosphate hydrolases"/>
    <property type="match status" value="1"/>
</dbReference>
<keyword evidence="2" id="KW-0812">Transmembrane</keyword>
<evidence type="ECO:0000313" key="4">
    <source>
        <dbReference type="EMBL" id="WGS64950.1"/>
    </source>
</evidence>
<evidence type="ECO:0000259" key="3">
    <source>
        <dbReference type="Pfam" id="PF01926"/>
    </source>
</evidence>
<proteinExistence type="predicted"/>
<protein>
    <submittedName>
        <fullName evidence="4">Dynamin family protein</fullName>
    </submittedName>
</protein>
<dbReference type="InterPro" id="IPR027417">
    <property type="entry name" value="P-loop_NTPase"/>
</dbReference>
<dbReference type="Pfam" id="PF01926">
    <property type="entry name" value="MMR_HSR1"/>
    <property type="match status" value="1"/>
</dbReference>
<keyword evidence="2" id="KW-0472">Membrane</keyword>